<evidence type="ECO:0000256" key="3">
    <source>
        <dbReference type="SAM" id="MobiDB-lite"/>
    </source>
</evidence>
<feature type="region of interest" description="Disordered" evidence="3">
    <location>
        <begin position="1"/>
        <end position="202"/>
    </location>
</feature>
<accession>R7Q7V9</accession>
<feature type="region of interest" description="Disordered" evidence="3">
    <location>
        <begin position="286"/>
        <end position="309"/>
    </location>
</feature>
<dbReference type="OMA" id="TRIRCHA"/>
<feature type="domain" description="RRM" evidence="4">
    <location>
        <begin position="315"/>
        <end position="395"/>
    </location>
</feature>
<dbReference type="PANTHER" id="PTHR12436">
    <property type="entry name" value="80 KDA MCM3-ASSOCIATED PROTEIN"/>
    <property type="match status" value="1"/>
</dbReference>
<sequence>MVFGSNNHENRNHSKANRSGRGYQPGDPFAPLPSATGDPFAAPSRTDPFSIPPSENRFSGASTAPDPFSRPLTADPFLAPPPSHPASRPGRSDRPSNFAFGQPHPGFSAAGRPSAFASTSNQNASDFGLQHTGTAFGTQAGPSSELADPFAPRGPVNQGRNRNGPAPIATSSGSRDGQVPFGHRTQRPSAGFPHGPNGRRLSSKLMLPRVPQRMFSREAVLDHFKKYPDVYPIEVSLRGSNTARDGKRTAVISFRTPQEATTAMQHIRQDHDNSLQVLYFKEGPMPGTNPQTSMDQDYPEPHYEPRPHQSTAMSNELLFSFVPKELFTEEAIRNLFDNISDRRVVSVSTKARTMHSGAQKRTAIIAFTDVSAAKAALDGLPLFKGEPLQVKYRNRPPHLQKTSNRNSDDNGHTRPQDAAPFGRTTPDDPIARMENSVQEHPQSVAHTMFAGGNQQDLNTKFTPGPPGPRTLGPGPGFQTQNVLAHDMQTMTNTRVSWEQEKAQLQRSIAEKEREVARLRRNGRGKSKKPEVGVNNNKPNHSGEQSRQMSGERLGVQAQSSKRVVREDTNNGSAWRNVGAKLSLADATQFVGTCQTMCPEKEISERILQRDISFFETQGGQPDAAMAVKKYRRSAAISENPQPEEVRPPAVLVRTMEYLKQICDNTERSFVDVHNFVWDRTRSLRQDFTFQGVMDEQCIKVNEESVRFHIMSEHRLTGTDPDKFSSKQNREQLDKCFISLREMYDLRREKGLPTAPNEAEMQAYYILTQMSNAQTCVQLCTGFERKIRNSVPVQFALHIVKSASSSIGNYYAYFACVRAAPYLMSCLLQTQFTRIRCHALSVLNSTHGNASSSDTIAVSDLTSQLGFDGHEDTVEFCSILGLNPAHGLGNAHVEAIQLPSQSFSEANAYKWKRRPSKLVESKSAGLTCSDIIAGSGAQDYDLSKLPCVTSASLRSKKPVSFPGAGSTGPIPVPAQLRSLHDRQEVPEVSLVSTPTTAPKKPSILDRLSGRMPGRLSSDAPFSGRPLSAPREAASVQKETPPVPPLLAERPHLPQPDAGHEAVKNAITPVVPKGERPQGASIFSDGTYCTPHDSSKRKRVRFNLEGVNQSNPTSVQEEAETQLERLKRQRPETTQITPVSGGLQEPSQLQPTANGIIRDTRSEIAHGRDAPAPAQINHQAEAEAKARSEKIQHEQAKAAEELKHKEMFERAIVRRKEELEQARKELERETERAEAFADFERTVSTCVDTAQTLKAQLVRIQKSFEGFSRFDGLPSGRWERCRETNGQLEEIAEDLYRCHGEVHKVKPLTALGEEAKRALLEDLSALDSLGKDVWKLVWKAEATCLHARERIGGSRLDSCN</sequence>
<feature type="region of interest" description="Disordered" evidence="3">
    <location>
        <begin position="388"/>
        <end position="430"/>
    </location>
</feature>
<evidence type="ECO:0000256" key="2">
    <source>
        <dbReference type="SAM" id="Coils"/>
    </source>
</evidence>
<dbReference type="GeneID" id="17321444"/>
<keyword evidence="1" id="KW-0694">RNA-binding</keyword>
<dbReference type="InterPro" id="IPR045107">
    <property type="entry name" value="SAC3/GANP/THP3"/>
</dbReference>
<dbReference type="InterPro" id="IPR000504">
    <property type="entry name" value="RRM_dom"/>
</dbReference>
<dbReference type="SUPFAM" id="SSF54928">
    <property type="entry name" value="RNA-binding domain, RBD"/>
    <property type="match status" value="1"/>
</dbReference>
<dbReference type="InterPro" id="IPR012677">
    <property type="entry name" value="Nucleotide-bd_a/b_plait_sf"/>
</dbReference>
<dbReference type="PANTHER" id="PTHR12436:SF3">
    <property type="entry name" value="GERMINAL-CENTER ASSOCIATED NUCLEAR PROTEIN"/>
    <property type="match status" value="1"/>
</dbReference>
<feature type="compositionally biased region" description="Basic and acidic residues" evidence="3">
    <location>
        <begin position="1120"/>
        <end position="1129"/>
    </location>
</feature>
<feature type="compositionally biased region" description="Polar residues" evidence="3">
    <location>
        <begin position="116"/>
        <end position="142"/>
    </location>
</feature>
<feature type="region of interest" description="Disordered" evidence="3">
    <location>
        <begin position="986"/>
        <end position="1040"/>
    </location>
</feature>
<dbReference type="GO" id="GO:0005737">
    <property type="term" value="C:cytoplasm"/>
    <property type="evidence" value="ECO:0007669"/>
    <property type="project" value="TreeGrafter"/>
</dbReference>
<dbReference type="EMBL" id="HG001662">
    <property type="protein sequence ID" value="CDF33908.1"/>
    <property type="molecule type" value="Genomic_DNA"/>
</dbReference>
<dbReference type="GO" id="GO:0003723">
    <property type="term" value="F:RNA binding"/>
    <property type="evidence" value="ECO:0007669"/>
    <property type="project" value="UniProtKB-UniRule"/>
</dbReference>
<feature type="compositionally biased region" description="Polar residues" evidence="3">
    <location>
        <begin position="533"/>
        <end position="548"/>
    </location>
</feature>
<keyword evidence="6" id="KW-1185">Reference proteome</keyword>
<feature type="region of interest" description="Disordered" evidence="3">
    <location>
        <begin position="1107"/>
        <end position="1147"/>
    </location>
</feature>
<dbReference type="InterPro" id="IPR005062">
    <property type="entry name" value="SAC3/GANP/THP3_conserved"/>
</dbReference>
<dbReference type="Pfam" id="PF03399">
    <property type="entry name" value="SAC3_GANP"/>
    <property type="match status" value="1"/>
</dbReference>
<dbReference type="GO" id="GO:0006406">
    <property type="term" value="P:mRNA export from nucleus"/>
    <property type="evidence" value="ECO:0007669"/>
    <property type="project" value="TreeGrafter"/>
</dbReference>
<gene>
    <name evidence="5" type="ORF">CHC_T00002585001</name>
</gene>
<evidence type="ECO:0000313" key="6">
    <source>
        <dbReference type="Proteomes" id="UP000012073"/>
    </source>
</evidence>
<organism evidence="5 6">
    <name type="scientific">Chondrus crispus</name>
    <name type="common">Carrageen Irish moss</name>
    <name type="synonym">Polymorpha crispa</name>
    <dbReference type="NCBI Taxonomy" id="2769"/>
    <lineage>
        <taxon>Eukaryota</taxon>
        <taxon>Rhodophyta</taxon>
        <taxon>Florideophyceae</taxon>
        <taxon>Rhodymeniophycidae</taxon>
        <taxon>Gigartinales</taxon>
        <taxon>Gigartinaceae</taxon>
        <taxon>Chondrus</taxon>
    </lineage>
</organism>
<dbReference type="Proteomes" id="UP000012073">
    <property type="component" value="Unassembled WGS sequence"/>
</dbReference>
<proteinExistence type="predicted"/>
<evidence type="ECO:0000259" key="4">
    <source>
        <dbReference type="PROSITE" id="PS50102"/>
    </source>
</evidence>
<dbReference type="OrthoDB" id="21502at2759"/>
<dbReference type="GO" id="GO:0070390">
    <property type="term" value="C:transcription export complex 2"/>
    <property type="evidence" value="ECO:0007669"/>
    <property type="project" value="TreeGrafter"/>
</dbReference>
<name>R7Q7V9_CHOCR</name>
<dbReference type="InterPro" id="IPR035979">
    <property type="entry name" value="RBD_domain_sf"/>
</dbReference>
<feature type="compositionally biased region" description="Basic and acidic residues" evidence="3">
    <location>
        <begin position="508"/>
        <end position="517"/>
    </location>
</feature>
<feature type="compositionally biased region" description="Basic and acidic residues" evidence="3">
    <location>
        <begin position="406"/>
        <end position="415"/>
    </location>
</feature>
<protein>
    <recommendedName>
        <fullName evidence="4">RRM domain-containing protein</fullName>
    </recommendedName>
</protein>
<reference evidence="6" key="1">
    <citation type="journal article" date="2013" name="Proc. Natl. Acad. Sci. U.S.A.">
        <title>Genome structure and metabolic features in the red seaweed Chondrus crispus shed light on evolution of the Archaeplastida.</title>
        <authorList>
            <person name="Collen J."/>
            <person name="Porcel B."/>
            <person name="Carre W."/>
            <person name="Ball S.G."/>
            <person name="Chaparro C."/>
            <person name="Tonon T."/>
            <person name="Barbeyron T."/>
            <person name="Michel G."/>
            <person name="Noel B."/>
            <person name="Valentin K."/>
            <person name="Elias M."/>
            <person name="Artiguenave F."/>
            <person name="Arun A."/>
            <person name="Aury J.M."/>
            <person name="Barbosa-Neto J.F."/>
            <person name="Bothwell J.H."/>
            <person name="Bouget F.Y."/>
            <person name="Brillet L."/>
            <person name="Cabello-Hurtado F."/>
            <person name="Capella-Gutierrez S."/>
            <person name="Charrier B."/>
            <person name="Cladiere L."/>
            <person name="Cock J.M."/>
            <person name="Coelho S.M."/>
            <person name="Colleoni C."/>
            <person name="Czjzek M."/>
            <person name="Da Silva C."/>
            <person name="Delage L."/>
            <person name="Denoeud F."/>
            <person name="Deschamps P."/>
            <person name="Dittami S.M."/>
            <person name="Gabaldon T."/>
            <person name="Gachon C.M."/>
            <person name="Groisillier A."/>
            <person name="Herve C."/>
            <person name="Jabbari K."/>
            <person name="Katinka M."/>
            <person name="Kloareg B."/>
            <person name="Kowalczyk N."/>
            <person name="Labadie K."/>
            <person name="Leblanc C."/>
            <person name="Lopez P.J."/>
            <person name="McLachlan D.H."/>
            <person name="Meslet-Cladiere L."/>
            <person name="Moustafa A."/>
            <person name="Nehr Z."/>
            <person name="Nyvall Collen P."/>
            <person name="Panaud O."/>
            <person name="Partensky F."/>
            <person name="Poulain J."/>
            <person name="Rensing S.A."/>
            <person name="Rousvoal S."/>
            <person name="Samson G."/>
            <person name="Symeonidi A."/>
            <person name="Weissenbach J."/>
            <person name="Zambounis A."/>
            <person name="Wincker P."/>
            <person name="Boyen C."/>
        </authorList>
    </citation>
    <scope>NUCLEOTIDE SEQUENCE [LARGE SCALE GENOMIC DNA]</scope>
    <source>
        <strain evidence="6">cv. Stackhouse</strain>
    </source>
</reference>
<feature type="coiled-coil region" evidence="2">
    <location>
        <begin position="1177"/>
        <end position="1237"/>
    </location>
</feature>
<dbReference type="KEGG" id="ccp:CHC_T00002585001"/>
<feature type="region of interest" description="Disordered" evidence="3">
    <location>
        <begin position="1069"/>
        <end position="1092"/>
    </location>
</feature>
<dbReference type="Gramene" id="CDF33908">
    <property type="protein sequence ID" value="CDF33908"/>
    <property type="gene ID" value="CHC_T00002585001"/>
</dbReference>
<keyword evidence="2" id="KW-0175">Coiled coil</keyword>
<evidence type="ECO:0000256" key="1">
    <source>
        <dbReference type="PROSITE-ProRule" id="PRU00176"/>
    </source>
</evidence>
<evidence type="ECO:0000313" key="5">
    <source>
        <dbReference type="EMBL" id="CDF33908.1"/>
    </source>
</evidence>
<feature type="region of interest" description="Disordered" evidence="3">
    <location>
        <begin position="508"/>
        <end position="567"/>
    </location>
</feature>
<dbReference type="Gene3D" id="1.25.40.990">
    <property type="match status" value="1"/>
</dbReference>
<dbReference type="Gene3D" id="3.30.70.330">
    <property type="match status" value="1"/>
</dbReference>
<dbReference type="STRING" id="2769.R7Q7V9"/>
<dbReference type="PROSITE" id="PS50102">
    <property type="entry name" value="RRM"/>
    <property type="match status" value="1"/>
</dbReference>
<dbReference type="RefSeq" id="XP_005713727.1">
    <property type="nucleotide sequence ID" value="XM_005713670.1"/>
</dbReference>